<feature type="region of interest" description="Disordered" evidence="4">
    <location>
        <begin position="20"/>
        <end position="77"/>
    </location>
</feature>
<reference evidence="6 7" key="1">
    <citation type="submission" date="2019-04" db="EMBL/GenBank/DDBJ databases">
        <title>Phreatobacter aquaticus sp. nov.</title>
        <authorList>
            <person name="Choi A."/>
        </authorList>
    </citation>
    <scope>NUCLEOTIDE SEQUENCE [LARGE SCALE GENOMIC DNA]</scope>
    <source>
        <strain evidence="6 7">KCTC 52518</strain>
    </source>
</reference>
<dbReference type="SUPFAM" id="SSF46785">
    <property type="entry name" value="Winged helix' DNA-binding domain"/>
    <property type="match status" value="1"/>
</dbReference>
<dbReference type="EMBL" id="CP039690">
    <property type="protein sequence ID" value="QCI63975.1"/>
    <property type="molecule type" value="Genomic_DNA"/>
</dbReference>
<keyword evidence="2" id="KW-0238">DNA-binding</keyword>
<dbReference type="Pfam" id="PF00392">
    <property type="entry name" value="GntR"/>
    <property type="match status" value="1"/>
</dbReference>
<organism evidence="6 7">
    <name type="scientific">Phreatobacter stygius</name>
    <dbReference type="NCBI Taxonomy" id="1940610"/>
    <lineage>
        <taxon>Bacteria</taxon>
        <taxon>Pseudomonadati</taxon>
        <taxon>Pseudomonadota</taxon>
        <taxon>Alphaproteobacteria</taxon>
        <taxon>Hyphomicrobiales</taxon>
        <taxon>Phreatobacteraceae</taxon>
        <taxon>Phreatobacter</taxon>
    </lineage>
</organism>
<dbReference type="InterPro" id="IPR011711">
    <property type="entry name" value="GntR_C"/>
</dbReference>
<evidence type="ECO:0000256" key="3">
    <source>
        <dbReference type="ARBA" id="ARBA00023163"/>
    </source>
</evidence>
<feature type="compositionally biased region" description="Low complexity" evidence="4">
    <location>
        <begin position="56"/>
        <end position="73"/>
    </location>
</feature>
<dbReference type="InterPro" id="IPR036388">
    <property type="entry name" value="WH-like_DNA-bd_sf"/>
</dbReference>
<dbReference type="PANTHER" id="PTHR43537:SF45">
    <property type="entry name" value="GNTR FAMILY REGULATORY PROTEIN"/>
    <property type="match status" value="1"/>
</dbReference>
<evidence type="ECO:0000256" key="1">
    <source>
        <dbReference type="ARBA" id="ARBA00023015"/>
    </source>
</evidence>
<feature type="domain" description="HTH gntR-type" evidence="5">
    <location>
        <begin position="73"/>
        <end position="141"/>
    </location>
</feature>
<dbReference type="SUPFAM" id="SSF48008">
    <property type="entry name" value="GntR ligand-binding domain-like"/>
    <property type="match status" value="1"/>
</dbReference>
<dbReference type="PROSITE" id="PS50949">
    <property type="entry name" value="HTH_GNTR"/>
    <property type="match status" value="1"/>
</dbReference>
<dbReference type="Pfam" id="PF07729">
    <property type="entry name" value="FCD"/>
    <property type="match status" value="1"/>
</dbReference>
<dbReference type="GO" id="GO:0003700">
    <property type="term" value="F:DNA-binding transcription factor activity"/>
    <property type="evidence" value="ECO:0007669"/>
    <property type="project" value="InterPro"/>
</dbReference>
<protein>
    <submittedName>
        <fullName evidence="6">GntR family transcriptional regulator</fullName>
    </submittedName>
</protein>
<proteinExistence type="predicted"/>
<evidence type="ECO:0000259" key="5">
    <source>
        <dbReference type="PROSITE" id="PS50949"/>
    </source>
</evidence>
<gene>
    <name evidence="6" type="ORF">E8M01_06765</name>
</gene>
<evidence type="ECO:0000256" key="4">
    <source>
        <dbReference type="SAM" id="MobiDB-lite"/>
    </source>
</evidence>
<sequence length="309" mass="34960">MQRLGLRRALFRLRNRAVDGIGTRPAAAHDEDKMSRSSKVETAGKAGTAQPRRDPAAPARAAKSAKGAPRAKPSQTDAALDLMRSKIIDLTLEPGSRIDEPLLIKEFKLGRTPAREAINRLVAEGLVNIVPNRGGTYVRGLDFREIGEVVAAQQLAESILAQLCRFEDPTLVVDLEAIQDRYIREVEQRTYLGITSVNEEFHLRMHRSIGNSFFFEFAQSTHRHVRRLLVLIYKMEEAEQNVLDDQFEMNLDEHRQIIEAIRKRDRARLKDLLPAHARQAQQRLLRLLSGKAIGPLSLDLRPLDLTDRT</sequence>
<dbReference type="InterPro" id="IPR000524">
    <property type="entry name" value="Tscrpt_reg_HTH_GntR"/>
</dbReference>
<keyword evidence="3" id="KW-0804">Transcription</keyword>
<dbReference type="AlphaFoldDB" id="A0A4D7AWU7"/>
<dbReference type="Gene3D" id="1.10.10.10">
    <property type="entry name" value="Winged helix-like DNA-binding domain superfamily/Winged helix DNA-binding domain"/>
    <property type="match status" value="1"/>
</dbReference>
<evidence type="ECO:0000256" key="2">
    <source>
        <dbReference type="ARBA" id="ARBA00023125"/>
    </source>
</evidence>
<feature type="compositionally biased region" description="Basic and acidic residues" evidence="4">
    <location>
        <begin position="27"/>
        <end position="39"/>
    </location>
</feature>
<evidence type="ECO:0000313" key="7">
    <source>
        <dbReference type="Proteomes" id="UP000298781"/>
    </source>
</evidence>
<dbReference type="InterPro" id="IPR036390">
    <property type="entry name" value="WH_DNA-bd_sf"/>
</dbReference>
<dbReference type="OrthoDB" id="9028214at2"/>
<keyword evidence="7" id="KW-1185">Reference proteome</keyword>
<accession>A0A4D7AWU7</accession>
<dbReference type="SMART" id="SM00345">
    <property type="entry name" value="HTH_GNTR"/>
    <property type="match status" value="1"/>
</dbReference>
<keyword evidence="1" id="KW-0805">Transcription regulation</keyword>
<dbReference type="KEGG" id="pstg:E8M01_06765"/>
<dbReference type="GO" id="GO:0003677">
    <property type="term" value="F:DNA binding"/>
    <property type="evidence" value="ECO:0007669"/>
    <property type="project" value="UniProtKB-KW"/>
</dbReference>
<dbReference type="PANTHER" id="PTHR43537">
    <property type="entry name" value="TRANSCRIPTIONAL REGULATOR, GNTR FAMILY"/>
    <property type="match status" value="1"/>
</dbReference>
<dbReference type="Proteomes" id="UP000298781">
    <property type="component" value="Chromosome"/>
</dbReference>
<evidence type="ECO:0000313" key="6">
    <source>
        <dbReference type="EMBL" id="QCI63975.1"/>
    </source>
</evidence>
<name>A0A4D7AWU7_9HYPH</name>
<dbReference type="InterPro" id="IPR008920">
    <property type="entry name" value="TF_FadR/GntR_C"/>
</dbReference>
<dbReference type="Gene3D" id="1.20.120.530">
    <property type="entry name" value="GntR ligand-binding domain-like"/>
    <property type="match status" value="1"/>
</dbReference>